<evidence type="ECO:0000256" key="2">
    <source>
        <dbReference type="ARBA" id="ARBA00023002"/>
    </source>
</evidence>
<sequence length="322" mass="34220">MCHSPRVCRGLGWSQLDGLRCAVVDRAALRHDQHVQHQQLPLAGRTALVTGVSRRRGIGFAVARTLATLGASIVIHHYRPHDLDQPWGGDDLDAVRAELTAALTPSARFADVSADLSDATTIPGLLQQAAAMTGRLDILVCNHAKSGDDGSILDMTPERLDAFWQVNTRSTLLLTAGFAQTRAGAQSEARRPGERIGGGRPYPAPTGRVFWMTSGQQLGPMRGEVAYATSKAALAGVTATVAAELLELGIVLNTINPGPVNTGYLDAETTDRPLDEIEQHLASTPFGRVGRPDDPAALIGWLATQDWIVGQVITSDGGFTLA</sequence>
<organism evidence="4 5">
    <name type="scientific">Micropruina glycogenica</name>
    <dbReference type="NCBI Taxonomy" id="75385"/>
    <lineage>
        <taxon>Bacteria</taxon>
        <taxon>Bacillati</taxon>
        <taxon>Actinomycetota</taxon>
        <taxon>Actinomycetes</taxon>
        <taxon>Propionibacteriales</taxon>
        <taxon>Nocardioidaceae</taxon>
        <taxon>Micropruina</taxon>
    </lineage>
</organism>
<keyword evidence="2" id="KW-0560">Oxidoreductase</keyword>
<dbReference type="KEGG" id="mgg:MPLG2_3186"/>
<dbReference type="EMBL" id="LT985188">
    <property type="protein sequence ID" value="SPD88216.1"/>
    <property type="molecule type" value="Genomic_DNA"/>
</dbReference>
<accession>A0A2N9JKD6</accession>
<dbReference type="InterPro" id="IPR036291">
    <property type="entry name" value="NAD(P)-bd_dom_sf"/>
</dbReference>
<dbReference type="Gene3D" id="3.40.50.720">
    <property type="entry name" value="NAD(P)-binding Rossmann-like Domain"/>
    <property type="match status" value="1"/>
</dbReference>
<dbReference type="SUPFAM" id="SSF51735">
    <property type="entry name" value="NAD(P)-binding Rossmann-fold domains"/>
    <property type="match status" value="1"/>
</dbReference>
<proteinExistence type="inferred from homology"/>
<reference evidence="4 5" key="1">
    <citation type="submission" date="2018-02" db="EMBL/GenBank/DDBJ databases">
        <authorList>
            <person name="Cohen D.B."/>
            <person name="Kent A.D."/>
        </authorList>
    </citation>
    <scope>NUCLEOTIDE SEQUENCE [LARGE SCALE GENOMIC DNA]</scope>
    <source>
        <strain evidence="4">1</strain>
    </source>
</reference>
<dbReference type="PANTHER" id="PTHR48107">
    <property type="entry name" value="NADPH-DEPENDENT ALDEHYDE REDUCTASE-LIKE PROTEIN, CHLOROPLASTIC-RELATED"/>
    <property type="match status" value="1"/>
</dbReference>
<dbReference type="PRINTS" id="PR00081">
    <property type="entry name" value="GDHRDH"/>
</dbReference>
<dbReference type="CDD" id="cd05233">
    <property type="entry name" value="SDR_c"/>
    <property type="match status" value="1"/>
</dbReference>
<gene>
    <name evidence="4" type="ORF">MPLG2_3186</name>
</gene>
<evidence type="ECO:0000313" key="5">
    <source>
        <dbReference type="Proteomes" id="UP000238164"/>
    </source>
</evidence>
<keyword evidence="5" id="KW-1185">Reference proteome</keyword>
<evidence type="ECO:0000256" key="1">
    <source>
        <dbReference type="ARBA" id="ARBA00006484"/>
    </source>
</evidence>
<dbReference type="GO" id="GO:0016614">
    <property type="term" value="F:oxidoreductase activity, acting on CH-OH group of donors"/>
    <property type="evidence" value="ECO:0007669"/>
    <property type="project" value="UniProtKB-ARBA"/>
</dbReference>
<dbReference type="PANTHER" id="PTHR48107:SF7">
    <property type="entry name" value="RE15974P"/>
    <property type="match status" value="1"/>
</dbReference>
<protein>
    <submittedName>
        <fullName evidence="4">3-ketoacyl-ACP reductase</fullName>
    </submittedName>
</protein>
<dbReference type="AlphaFoldDB" id="A0A2N9JKD6"/>
<name>A0A2N9JKD6_9ACTN</name>
<dbReference type="Proteomes" id="UP000238164">
    <property type="component" value="Chromosome 1"/>
</dbReference>
<dbReference type="PROSITE" id="PS00061">
    <property type="entry name" value="ADH_SHORT"/>
    <property type="match status" value="1"/>
</dbReference>
<comment type="similarity">
    <text evidence="1">Belongs to the short-chain dehydrogenases/reductases (SDR) family.</text>
</comment>
<dbReference type="InterPro" id="IPR002347">
    <property type="entry name" value="SDR_fam"/>
</dbReference>
<feature type="region of interest" description="Disordered" evidence="3">
    <location>
        <begin position="183"/>
        <end position="202"/>
    </location>
</feature>
<evidence type="ECO:0000313" key="4">
    <source>
        <dbReference type="EMBL" id="SPD88216.1"/>
    </source>
</evidence>
<evidence type="ECO:0000256" key="3">
    <source>
        <dbReference type="SAM" id="MobiDB-lite"/>
    </source>
</evidence>
<dbReference type="InterPro" id="IPR020904">
    <property type="entry name" value="Sc_DH/Rdtase_CS"/>
</dbReference>
<dbReference type="Pfam" id="PF13561">
    <property type="entry name" value="adh_short_C2"/>
    <property type="match status" value="2"/>
</dbReference>